<dbReference type="EMBL" id="AMQM01006492">
    <property type="status" value="NOT_ANNOTATED_CDS"/>
    <property type="molecule type" value="Genomic_DNA"/>
</dbReference>
<dbReference type="AlphaFoldDB" id="T1G634"/>
<reference evidence="9" key="1">
    <citation type="submission" date="2012-12" db="EMBL/GenBank/DDBJ databases">
        <authorList>
            <person name="Hellsten U."/>
            <person name="Grimwood J."/>
            <person name="Chapman J.A."/>
            <person name="Shapiro H."/>
            <person name="Aerts A."/>
            <person name="Otillar R.P."/>
            <person name="Terry A.Y."/>
            <person name="Boore J.L."/>
            <person name="Simakov O."/>
            <person name="Marletaz F."/>
            <person name="Cho S.-J."/>
            <person name="Edsinger-Gonzales E."/>
            <person name="Havlak P."/>
            <person name="Kuo D.-H."/>
            <person name="Larsson T."/>
            <person name="Lv J."/>
            <person name="Arendt D."/>
            <person name="Savage R."/>
            <person name="Osoegawa K."/>
            <person name="de Jong P."/>
            <person name="Lindberg D.R."/>
            <person name="Seaver E.C."/>
            <person name="Weisblat D.A."/>
            <person name="Putnam N.H."/>
            <person name="Grigoriev I.V."/>
            <person name="Rokhsar D.S."/>
        </authorList>
    </citation>
    <scope>NUCLEOTIDE SEQUENCE</scope>
</reference>
<name>T1G634_HELRO</name>
<comment type="subcellular location">
    <subcellularLocation>
        <location evidence="1">Membrane</location>
        <topology evidence="1">Multi-pass membrane protein</topology>
    </subcellularLocation>
</comment>
<dbReference type="Proteomes" id="UP000015101">
    <property type="component" value="Unassembled WGS sequence"/>
</dbReference>
<evidence type="ECO:0000256" key="2">
    <source>
        <dbReference type="ARBA" id="ARBA00006939"/>
    </source>
</evidence>
<dbReference type="InParanoid" id="T1G634"/>
<keyword evidence="3 6" id="KW-0812">Transmembrane</keyword>
<dbReference type="OrthoDB" id="200954at2759"/>
<comment type="similarity">
    <text evidence="2">Belongs to the ZIP transporter (TC 2.A.5) family.</text>
</comment>
<reference evidence="7 9" key="2">
    <citation type="journal article" date="2013" name="Nature">
        <title>Insights into bilaterian evolution from three spiralian genomes.</title>
        <authorList>
            <person name="Simakov O."/>
            <person name="Marletaz F."/>
            <person name="Cho S.J."/>
            <person name="Edsinger-Gonzales E."/>
            <person name="Havlak P."/>
            <person name="Hellsten U."/>
            <person name="Kuo D.H."/>
            <person name="Larsson T."/>
            <person name="Lv J."/>
            <person name="Arendt D."/>
            <person name="Savage R."/>
            <person name="Osoegawa K."/>
            <person name="de Jong P."/>
            <person name="Grimwood J."/>
            <person name="Chapman J.A."/>
            <person name="Shapiro H."/>
            <person name="Aerts A."/>
            <person name="Otillar R.P."/>
            <person name="Terry A.Y."/>
            <person name="Boore J.L."/>
            <person name="Grigoriev I.V."/>
            <person name="Lindberg D.R."/>
            <person name="Seaver E.C."/>
            <person name="Weisblat D.A."/>
            <person name="Putnam N.H."/>
            <person name="Rokhsar D.S."/>
        </authorList>
    </citation>
    <scope>NUCLEOTIDE SEQUENCE</scope>
</reference>
<accession>T1G634</accession>
<evidence type="ECO:0000256" key="3">
    <source>
        <dbReference type="ARBA" id="ARBA00022692"/>
    </source>
</evidence>
<evidence type="ECO:0000256" key="5">
    <source>
        <dbReference type="ARBA" id="ARBA00023136"/>
    </source>
</evidence>
<dbReference type="RefSeq" id="XP_009024772.1">
    <property type="nucleotide sequence ID" value="XM_009026524.1"/>
</dbReference>
<organism evidence="8 9">
    <name type="scientific">Helobdella robusta</name>
    <name type="common">Californian leech</name>
    <dbReference type="NCBI Taxonomy" id="6412"/>
    <lineage>
        <taxon>Eukaryota</taxon>
        <taxon>Metazoa</taxon>
        <taxon>Spiralia</taxon>
        <taxon>Lophotrochozoa</taxon>
        <taxon>Annelida</taxon>
        <taxon>Clitellata</taxon>
        <taxon>Hirudinea</taxon>
        <taxon>Rhynchobdellida</taxon>
        <taxon>Glossiphoniidae</taxon>
        <taxon>Helobdella</taxon>
    </lineage>
</organism>
<dbReference type="eggNOG" id="KOG2693">
    <property type="taxonomic scope" value="Eukaryota"/>
</dbReference>
<dbReference type="KEGG" id="hro:HELRODRAFT_85843"/>
<evidence type="ECO:0000256" key="6">
    <source>
        <dbReference type="SAM" id="Phobius"/>
    </source>
</evidence>
<evidence type="ECO:0000313" key="9">
    <source>
        <dbReference type="Proteomes" id="UP000015101"/>
    </source>
</evidence>
<keyword evidence="4 6" id="KW-1133">Transmembrane helix</keyword>
<dbReference type="GeneID" id="20216531"/>
<gene>
    <name evidence="8" type="primary">20216531</name>
    <name evidence="7" type="ORF">HELRODRAFT_85843</name>
</gene>
<dbReference type="Pfam" id="PF02535">
    <property type="entry name" value="Zip"/>
    <property type="match status" value="1"/>
</dbReference>
<evidence type="ECO:0000313" key="7">
    <source>
        <dbReference type="EMBL" id="ESN97121.1"/>
    </source>
</evidence>
<dbReference type="InterPro" id="IPR050799">
    <property type="entry name" value="ZIP_Transporter"/>
</dbReference>
<dbReference type="OMA" id="VDVMHEM"/>
<dbReference type="GO" id="GO:0016020">
    <property type="term" value="C:membrane"/>
    <property type="evidence" value="ECO:0007669"/>
    <property type="project" value="UniProtKB-SubCell"/>
</dbReference>
<dbReference type="HOGENOM" id="CLU_015114_9_0_1"/>
<feature type="transmembrane region" description="Helical" evidence="6">
    <location>
        <begin position="60"/>
        <end position="83"/>
    </location>
</feature>
<dbReference type="GO" id="GO:0046873">
    <property type="term" value="F:metal ion transmembrane transporter activity"/>
    <property type="evidence" value="ECO:0007669"/>
    <property type="project" value="InterPro"/>
</dbReference>
<dbReference type="InterPro" id="IPR003689">
    <property type="entry name" value="ZIP"/>
</dbReference>
<dbReference type="PANTHER" id="PTHR12191">
    <property type="entry name" value="SOLUTE CARRIER FAMILY 39"/>
    <property type="match status" value="1"/>
</dbReference>
<evidence type="ECO:0000313" key="8">
    <source>
        <dbReference type="EnsemblMetazoa" id="HelroP85843"/>
    </source>
</evidence>
<dbReference type="CTD" id="20216531"/>
<feature type="transmembrane region" description="Helical" evidence="6">
    <location>
        <begin position="127"/>
        <end position="146"/>
    </location>
</feature>
<dbReference type="EMBL" id="KB097456">
    <property type="protein sequence ID" value="ESN97121.1"/>
    <property type="molecule type" value="Genomic_DNA"/>
</dbReference>
<sequence length="153" mass="16365">WMLTIGDGLHNFTDGLAIGASFSVSISAGLSTSIAVLCHELPHEFGDAALMLSAGWSFKMVLLLQFLSQATAFFGLYIGIALSNNFAEAQLWIFCIAAGMFLYIGLSDAMPEVLGLVSHYRSVKIAVLANVGIAIGFTIMLLLSLFEGEIKIN</sequence>
<evidence type="ECO:0000256" key="4">
    <source>
        <dbReference type="ARBA" id="ARBA00022989"/>
    </source>
</evidence>
<dbReference type="EnsemblMetazoa" id="HelroT85843">
    <property type="protein sequence ID" value="HelroP85843"/>
    <property type="gene ID" value="HelroG85843"/>
</dbReference>
<proteinExistence type="inferred from homology"/>
<reference evidence="8" key="3">
    <citation type="submission" date="2015-06" db="UniProtKB">
        <authorList>
            <consortium name="EnsemblMetazoa"/>
        </authorList>
    </citation>
    <scope>IDENTIFICATION</scope>
</reference>
<dbReference type="PANTHER" id="PTHR12191:SF37">
    <property type="entry name" value="ZINC TRANSPORTER FOI"/>
    <property type="match status" value="1"/>
</dbReference>
<evidence type="ECO:0000256" key="1">
    <source>
        <dbReference type="ARBA" id="ARBA00004141"/>
    </source>
</evidence>
<protein>
    <submittedName>
        <fullName evidence="7 8">Uncharacterized protein</fullName>
    </submittedName>
</protein>
<keyword evidence="9" id="KW-1185">Reference proteome</keyword>
<keyword evidence="5 6" id="KW-0472">Membrane</keyword>
<feature type="transmembrane region" description="Helical" evidence="6">
    <location>
        <begin position="89"/>
        <end position="106"/>
    </location>
</feature>